<keyword evidence="5" id="KW-0813">Transport</keyword>
<dbReference type="InterPro" id="IPR036188">
    <property type="entry name" value="FAD/NAD-bd_sf"/>
</dbReference>
<comment type="caution">
    <text evidence="12">The sequence shown here is derived from an EMBL/GenBank/DDBJ whole genome shotgun (WGS) entry which is preliminary data.</text>
</comment>
<dbReference type="InterPro" id="IPR016156">
    <property type="entry name" value="FAD/NAD-linked_Rdtase_dimer_sf"/>
</dbReference>
<dbReference type="InterPro" id="IPR041575">
    <property type="entry name" value="Rubredoxin_C"/>
</dbReference>
<dbReference type="Gene3D" id="3.40.50.360">
    <property type="match status" value="1"/>
</dbReference>
<feature type="domain" description="Rubredoxin-like" evidence="11">
    <location>
        <begin position="419"/>
        <end position="453"/>
    </location>
</feature>
<dbReference type="Pfam" id="PF21349">
    <property type="entry name" value="RUBY_RBDX"/>
    <property type="match status" value="1"/>
</dbReference>
<keyword evidence="7" id="KW-0274">FAD</keyword>
<dbReference type="Pfam" id="PF00258">
    <property type="entry name" value="Flavodoxin_1"/>
    <property type="match status" value="1"/>
</dbReference>
<evidence type="ECO:0000256" key="4">
    <source>
        <dbReference type="ARBA" id="ARBA00007121"/>
    </source>
</evidence>
<dbReference type="SMART" id="SM00849">
    <property type="entry name" value="Lactamase_B"/>
    <property type="match status" value="1"/>
</dbReference>
<keyword evidence="8" id="KW-0249">Electron transport</keyword>
<comment type="cofactor">
    <cofactor evidence="1">
        <name>Fe cation</name>
        <dbReference type="ChEBI" id="CHEBI:24875"/>
    </cofactor>
</comment>
<dbReference type="Gene3D" id="3.60.15.10">
    <property type="entry name" value="Ribonuclease Z/Hydroxyacylglutathione hydrolase-like"/>
    <property type="match status" value="1"/>
</dbReference>
<reference evidence="12 13" key="1">
    <citation type="submission" date="2024-11" db="EMBL/GenBank/DDBJ databases">
        <authorList>
            <person name="Heng Y.C."/>
            <person name="Lim A.C.H."/>
            <person name="Lee J.K.Y."/>
            <person name="Kittelmann S."/>
        </authorList>
    </citation>
    <scope>NUCLEOTIDE SEQUENCE [LARGE SCALE GENOMIC DNA]</scope>
    <source>
        <strain evidence="12 13">WILCCON 0185</strain>
    </source>
</reference>
<accession>A0ABW8T3X3</accession>
<dbReference type="PANTHER" id="PTHR32145">
    <property type="entry name" value="DIFLAVIN FLAVOPROTEIN A 2-RELATED"/>
    <property type="match status" value="1"/>
</dbReference>
<dbReference type="PANTHER" id="PTHR32145:SF11">
    <property type="entry name" value="DIFLAVIN FLAVOPROTEIN A 2-RELATED"/>
    <property type="match status" value="1"/>
</dbReference>
<dbReference type="SUPFAM" id="SSF57802">
    <property type="entry name" value="Rubredoxin-like"/>
    <property type="match status" value="1"/>
</dbReference>
<dbReference type="Gene3D" id="2.20.28.10">
    <property type="match status" value="1"/>
</dbReference>
<dbReference type="PRINTS" id="PR00411">
    <property type="entry name" value="PNDRDTASEI"/>
</dbReference>
<evidence type="ECO:0000256" key="8">
    <source>
        <dbReference type="ARBA" id="ARBA00022982"/>
    </source>
</evidence>
<evidence type="ECO:0000256" key="1">
    <source>
        <dbReference type="ARBA" id="ARBA00001962"/>
    </source>
</evidence>
<name>A0ABW8T3X3_9CLOT</name>
<evidence type="ECO:0000256" key="5">
    <source>
        <dbReference type="ARBA" id="ARBA00022448"/>
    </source>
</evidence>
<comment type="cofactor">
    <cofactor evidence="2">
        <name>Fe(3+)</name>
        <dbReference type="ChEBI" id="CHEBI:29034"/>
    </cofactor>
</comment>
<evidence type="ECO:0000259" key="10">
    <source>
        <dbReference type="PROSITE" id="PS50902"/>
    </source>
</evidence>
<evidence type="ECO:0000256" key="2">
    <source>
        <dbReference type="ARBA" id="ARBA00001965"/>
    </source>
</evidence>
<dbReference type="InterPro" id="IPR029039">
    <property type="entry name" value="Flavoprotein-like_sf"/>
</dbReference>
<protein>
    <submittedName>
        <fullName evidence="12">FAD-dependent oxidoreductase</fullName>
    </submittedName>
</protein>
<comment type="cofactor">
    <cofactor evidence="3">
        <name>FAD</name>
        <dbReference type="ChEBI" id="CHEBI:57692"/>
    </cofactor>
</comment>
<keyword evidence="13" id="KW-1185">Reference proteome</keyword>
<dbReference type="InterPro" id="IPR023753">
    <property type="entry name" value="FAD/NAD-binding_dom"/>
</dbReference>
<dbReference type="Pfam" id="PF07992">
    <property type="entry name" value="Pyr_redox_2"/>
    <property type="match status" value="1"/>
</dbReference>
<dbReference type="CDD" id="cd00350">
    <property type="entry name" value="rubredoxin_like"/>
    <property type="match status" value="1"/>
</dbReference>
<evidence type="ECO:0000256" key="6">
    <source>
        <dbReference type="ARBA" id="ARBA00022630"/>
    </source>
</evidence>
<dbReference type="InterPro" id="IPR045761">
    <property type="entry name" value="ODP_dom"/>
</dbReference>
<evidence type="ECO:0000256" key="3">
    <source>
        <dbReference type="ARBA" id="ARBA00001974"/>
    </source>
</evidence>
<dbReference type="SUPFAM" id="SSF51905">
    <property type="entry name" value="FAD/NAD(P)-binding domain"/>
    <property type="match status" value="2"/>
</dbReference>
<evidence type="ECO:0000256" key="7">
    <source>
        <dbReference type="ARBA" id="ARBA00022827"/>
    </source>
</evidence>
<dbReference type="CDD" id="cd07709">
    <property type="entry name" value="flavodiiron_proteins_MBL-fold"/>
    <property type="match status" value="1"/>
</dbReference>
<sequence>MMKALEVKKDIYWVGSLDPELRIFDIVMYTPYGSTYNSYVIKGSEKTAIFETVKEHTFPQYLERLKSLNVNFDEVAYIIVQHTEPDHAGSVAKLLDYAKNAKVVGSAPAIRFLKQIANRAFESIIVRENDTLNLGNKTLKFIEAPFLHWPDTIYTYVEEDKLLLTCDSFGSHYCFDGMFNDLIPKDKEAEYLESFKYYYDCIMGPFKAHVLKALDKIQALDIDTICTGHGPILRNNIKYYLESYRKWSTEIAPKDGKTRVVIPYVSAYGFTEEIAKKIADGIKSQIKDAIIDLYNVIYNKQEEILDKIYEADAVLFGSPTINGDALEPIMELLIKMNPLVHGGKVAAAFGSFGWSGEAVPNIETRLKALRMKLVTPGLRINFKPDEEKLNKAYIFGETIAEKIKENSSKGVKKMSKSNLKLWKCIVCGEEYESEKAPEVCPACGATADQFVEVKREEVEFKQGKKEKYVIIGNGIAGYYAADSIRKRNSEAVIQLISSEKVLTYYRPQLSDYLTTDISDKRFFVSPKEWYEKNNIEVLLDNKVETIDKENKVLILDNKENISYDKLILATGARNFIPPIKGYDKQGIYSIRDLQDAKKVKEEIKARKNAIVVGGGLLGLEAASEMKEAGLNVTVVELAPRLLNIQLDEKASKLLEKSVKDAGVHVLTNEAAEEILGDSRVSGLKLKSEKVLPADLIIFSVGIRSNIGLAQDAGIAVNRGIIVNEKMETNVKDIYACGDCAELNGKVYGTWPSASEMGKTAGANAVGEETLLKSFANSVIFNAMNTQIFSVGEVKPNGESTEVIEHEDAEKRIYKKLFFKHGVIVGGILMNDTSKSVRLMKAIQARKSMSEVLKAEI</sequence>
<dbReference type="Gene3D" id="3.30.390.30">
    <property type="match status" value="1"/>
</dbReference>
<proteinExistence type="inferred from homology"/>
<dbReference type="InterPro" id="IPR008254">
    <property type="entry name" value="Flavodoxin/NO_synth"/>
</dbReference>
<dbReference type="InterPro" id="IPR036866">
    <property type="entry name" value="RibonucZ/Hydroxyglut_hydro"/>
</dbReference>
<dbReference type="Proteomes" id="UP001623591">
    <property type="component" value="Unassembled WGS sequence"/>
</dbReference>
<dbReference type="Pfam" id="PF18267">
    <property type="entry name" value="Rubredoxin_C"/>
    <property type="match status" value="1"/>
</dbReference>
<evidence type="ECO:0000256" key="9">
    <source>
        <dbReference type="ARBA" id="ARBA00023004"/>
    </source>
</evidence>
<gene>
    <name evidence="12" type="ORF">ACJDUG_09530</name>
</gene>
<dbReference type="RefSeq" id="WP_406769668.1">
    <property type="nucleotide sequence ID" value="NZ_JBJHZZ010000005.1"/>
</dbReference>
<dbReference type="InterPro" id="IPR024934">
    <property type="entry name" value="Rubredoxin-like_dom"/>
</dbReference>
<keyword evidence="6" id="KW-0285">Flavoprotein</keyword>
<dbReference type="PRINTS" id="PR00368">
    <property type="entry name" value="FADPNR"/>
</dbReference>
<dbReference type="InterPro" id="IPR048574">
    <property type="entry name" value="RUBY_RBDX"/>
</dbReference>
<keyword evidence="9" id="KW-0408">Iron</keyword>
<evidence type="ECO:0000313" key="12">
    <source>
        <dbReference type="EMBL" id="MFL0247213.1"/>
    </source>
</evidence>
<dbReference type="SUPFAM" id="SSF52218">
    <property type="entry name" value="Flavoproteins"/>
    <property type="match status" value="1"/>
</dbReference>
<dbReference type="PROSITE" id="PS50903">
    <property type="entry name" value="RUBREDOXIN_LIKE"/>
    <property type="match status" value="1"/>
</dbReference>
<dbReference type="SUPFAM" id="SSF56281">
    <property type="entry name" value="Metallo-hydrolase/oxidoreductase"/>
    <property type="match status" value="1"/>
</dbReference>
<dbReference type="EMBL" id="JBJHZZ010000005">
    <property type="protein sequence ID" value="MFL0247213.1"/>
    <property type="molecule type" value="Genomic_DNA"/>
</dbReference>
<dbReference type="Gene3D" id="3.50.50.60">
    <property type="entry name" value="FAD/NAD(P)-binding domain"/>
    <property type="match status" value="2"/>
</dbReference>
<organism evidence="12 13">
    <name type="scientific">Candidatus Clostridium stratigraminis</name>
    <dbReference type="NCBI Taxonomy" id="3381661"/>
    <lineage>
        <taxon>Bacteria</taxon>
        <taxon>Bacillati</taxon>
        <taxon>Bacillota</taxon>
        <taxon>Clostridia</taxon>
        <taxon>Eubacteriales</taxon>
        <taxon>Clostridiaceae</taxon>
        <taxon>Clostridium</taxon>
    </lineage>
</organism>
<dbReference type="PROSITE" id="PS50902">
    <property type="entry name" value="FLAVODOXIN_LIKE"/>
    <property type="match status" value="1"/>
</dbReference>
<dbReference type="InterPro" id="IPR001279">
    <property type="entry name" value="Metallo-B-lactamas"/>
</dbReference>
<feature type="domain" description="Flavodoxin-like" evidence="10">
    <location>
        <begin position="260"/>
        <end position="400"/>
    </location>
</feature>
<comment type="similarity">
    <text evidence="4">In the N-terminal section; belongs to the zinc metallo-hydrolase group 3 family.</text>
</comment>
<evidence type="ECO:0000313" key="13">
    <source>
        <dbReference type="Proteomes" id="UP001623591"/>
    </source>
</evidence>
<evidence type="ECO:0000259" key="11">
    <source>
        <dbReference type="PROSITE" id="PS50903"/>
    </source>
</evidence>
<dbReference type="InterPro" id="IPR051285">
    <property type="entry name" value="NADH_oxidoreductase_modular"/>
</dbReference>
<dbReference type="Pfam" id="PF19583">
    <property type="entry name" value="ODP"/>
    <property type="match status" value="1"/>
</dbReference>